<reference evidence="1" key="1">
    <citation type="journal article" date="2019" name="Sci. Rep.">
        <title>Draft genome of Tanacetum cinerariifolium, the natural source of mosquito coil.</title>
        <authorList>
            <person name="Yamashiro T."/>
            <person name="Shiraishi A."/>
            <person name="Satake H."/>
            <person name="Nakayama K."/>
        </authorList>
    </citation>
    <scope>NUCLEOTIDE SEQUENCE</scope>
</reference>
<sequence>MRVVSVWVTRGVGAVGRDGSGIDEVVGCDVLASREGVKIISPVGSQADESSGNVAAELVKPGTFET</sequence>
<protein>
    <submittedName>
        <fullName evidence="1">Uncharacterized protein</fullName>
    </submittedName>
</protein>
<organism evidence="1">
    <name type="scientific">Tanacetum cinerariifolium</name>
    <name type="common">Dalmatian daisy</name>
    <name type="synonym">Chrysanthemum cinerariifolium</name>
    <dbReference type="NCBI Taxonomy" id="118510"/>
    <lineage>
        <taxon>Eukaryota</taxon>
        <taxon>Viridiplantae</taxon>
        <taxon>Streptophyta</taxon>
        <taxon>Embryophyta</taxon>
        <taxon>Tracheophyta</taxon>
        <taxon>Spermatophyta</taxon>
        <taxon>Magnoliopsida</taxon>
        <taxon>eudicotyledons</taxon>
        <taxon>Gunneridae</taxon>
        <taxon>Pentapetalae</taxon>
        <taxon>asterids</taxon>
        <taxon>campanulids</taxon>
        <taxon>Asterales</taxon>
        <taxon>Asteraceae</taxon>
        <taxon>Asteroideae</taxon>
        <taxon>Anthemideae</taxon>
        <taxon>Anthemidinae</taxon>
        <taxon>Tanacetum</taxon>
    </lineage>
</organism>
<dbReference type="EMBL" id="BKCJ011086345">
    <property type="protein sequence ID" value="GFC82807.1"/>
    <property type="molecule type" value="Genomic_DNA"/>
</dbReference>
<evidence type="ECO:0000313" key="1">
    <source>
        <dbReference type="EMBL" id="GFC82807.1"/>
    </source>
</evidence>
<name>A0A699RCK4_TANCI</name>
<dbReference type="AlphaFoldDB" id="A0A699RCK4"/>
<comment type="caution">
    <text evidence="1">The sequence shown here is derived from an EMBL/GenBank/DDBJ whole genome shotgun (WGS) entry which is preliminary data.</text>
</comment>
<proteinExistence type="predicted"/>
<gene>
    <name evidence="1" type="ORF">Tci_854777</name>
</gene>
<accession>A0A699RCK4</accession>